<dbReference type="PROSITE" id="PS50113">
    <property type="entry name" value="PAC"/>
    <property type="match status" value="3"/>
</dbReference>
<dbReference type="PROSITE" id="PS50112">
    <property type="entry name" value="PAS"/>
    <property type="match status" value="2"/>
</dbReference>
<dbReference type="PANTHER" id="PTHR44757">
    <property type="entry name" value="DIGUANYLATE CYCLASE DGCP"/>
    <property type="match status" value="1"/>
</dbReference>
<dbReference type="Proteomes" id="UP001519667">
    <property type="component" value="Unassembled WGS sequence"/>
</dbReference>
<evidence type="ECO:0000313" key="13">
    <source>
        <dbReference type="Proteomes" id="UP001519667"/>
    </source>
</evidence>
<dbReference type="NCBIfam" id="TIGR00254">
    <property type="entry name" value="GGDEF"/>
    <property type="match status" value="1"/>
</dbReference>
<dbReference type="PROSITE" id="PS50887">
    <property type="entry name" value="GGDEF"/>
    <property type="match status" value="1"/>
</dbReference>
<evidence type="ECO:0000259" key="10">
    <source>
        <dbReference type="PROSITE" id="PS50883"/>
    </source>
</evidence>
<name>A0ABS5XDP8_9GAMM</name>
<dbReference type="Pfam" id="PF00990">
    <property type="entry name" value="GGDEF"/>
    <property type="match status" value="1"/>
</dbReference>
<dbReference type="Pfam" id="PF13426">
    <property type="entry name" value="PAS_9"/>
    <property type="match status" value="2"/>
</dbReference>
<evidence type="ECO:0000256" key="1">
    <source>
        <dbReference type="ARBA" id="ARBA00004651"/>
    </source>
</evidence>
<feature type="transmembrane region" description="Helical" evidence="7">
    <location>
        <begin position="198"/>
        <end position="220"/>
    </location>
</feature>
<proteinExistence type="predicted"/>
<dbReference type="InterPro" id="IPR000700">
    <property type="entry name" value="PAS-assoc_C"/>
</dbReference>
<evidence type="ECO:0000313" key="12">
    <source>
        <dbReference type="EMBL" id="MBT8765813.1"/>
    </source>
</evidence>
<evidence type="ECO:0000256" key="5">
    <source>
        <dbReference type="ARBA" id="ARBA00022989"/>
    </source>
</evidence>
<feature type="transmembrane region" description="Helical" evidence="7">
    <location>
        <begin position="226"/>
        <end position="254"/>
    </location>
</feature>
<reference evidence="12 13" key="1">
    <citation type="submission" date="2021-04" db="EMBL/GenBank/DDBJ databases">
        <title>Pseudomonas boanensis sp. nov., a bacterium isolated from river water used for household purposes in Boane District, Mozambique.</title>
        <authorList>
            <person name="Nicklasson M."/>
            <person name="Martin-Rodriguez A.J."/>
            <person name="Thorell K."/>
            <person name="Neves L."/>
            <person name="Mussagy A."/>
            <person name="Rydberg H.A."/>
            <person name="Hernroth B."/>
            <person name="Svensson-Stadler L."/>
            <person name="Sjoling A."/>
        </authorList>
    </citation>
    <scope>NUCLEOTIDE SEQUENCE [LARGE SCALE GENOMIC DNA]</scope>
    <source>
        <strain evidence="12 13">DB1</strain>
    </source>
</reference>
<dbReference type="CDD" id="cd00130">
    <property type="entry name" value="PAS"/>
    <property type="match status" value="3"/>
</dbReference>
<dbReference type="Gene3D" id="3.30.450.20">
    <property type="entry name" value="PAS domain"/>
    <property type="match status" value="4"/>
</dbReference>
<dbReference type="SMART" id="SM00091">
    <property type="entry name" value="PAS"/>
    <property type="match status" value="3"/>
</dbReference>
<keyword evidence="4" id="KW-0418">Kinase</keyword>
<feature type="transmembrane region" description="Helical" evidence="7">
    <location>
        <begin position="116"/>
        <end position="138"/>
    </location>
</feature>
<dbReference type="InterPro" id="IPR052155">
    <property type="entry name" value="Biofilm_reg_signaling"/>
</dbReference>
<keyword evidence="6 7" id="KW-0472">Membrane</keyword>
<dbReference type="SUPFAM" id="SSF55073">
    <property type="entry name" value="Nucleotide cyclase"/>
    <property type="match status" value="1"/>
</dbReference>
<dbReference type="InterPro" id="IPR035919">
    <property type="entry name" value="EAL_sf"/>
</dbReference>
<dbReference type="InterPro" id="IPR000014">
    <property type="entry name" value="PAS"/>
</dbReference>
<dbReference type="InterPro" id="IPR013656">
    <property type="entry name" value="PAS_4"/>
</dbReference>
<comment type="caution">
    <text evidence="12">The sequence shown here is derived from an EMBL/GenBank/DDBJ whole genome shotgun (WGS) entry which is preliminary data.</text>
</comment>
<evidence type="ECO:0000256" key="2">
    <source>
        <dbReference type="ARBA" id="ARBA00022475"/>
    </source>
</evidence>
<protein>
    <submittedName>
        <fullName evidence="12">EAL domain-containing protein</fullName>
    </submittedName>
</protein>
<feature type="transmembrane region" description="Helical" evidence="7">
    <location>
        <begin position="75"/>
        <end position="96"/>
    </location>
</feature>
<feature type="domain" description="PAS" evidence="8">
    <location>
        <begin position="691"/>
        <end position="736"/>
    </location>
</feature>
<dbReference type="InterPro" id="IPR035965">
    <property type="entry name" value="PAS-like_dom_sf"/>
</dbReference>
<feature type="domain" description="PAS" evidence="8">
    <location>
        <begin position="316"/>
        <end position="382"/>
    </location>
</feature>
<dbReference type="Gene3D" id="2.10.70.100">
    <property type="match status" value="1"/>
</dbReference>
<feature type="transmembrane region" description="Helical" evidence="7">
    <location>
        <begin position="12"/>
        <end position="29"/>
    </location>
</feature>
<dbReference type="Gene3D" id="3.30.70.270">
    <property type="match status" value="1"/>
</dbReference>
<feature type="domain" description="PAC" evidence="9">
    <location>
        <begin position="383"/>
        <end position="436"/>
    </location>
</feature>
<feature type="transmembrane region" description="Helical" evidence="7">
    <location>
        <begin position="150"/>
        <end position="171"/>
    </location>
</feature>
<dbReference type="InterPro" id="IPR000160">
    <property type="entry name" value="GGDEF_dom"/>
</dbReference>
<dbReference type="Gene3D" id="3.20.20.450">
    <property type="entry name" value="EAL domain"/>
    <property type="match status" value="1"/>
</dbReference>
<dbReference type="InterPro" id="IPR001610">
    <property type="entry name" value="PAC"/>
</dbReference>
<dbReference type="InterPro" id="IPR043128">
    <property type="entry name" value="Rev_trsase/Diguanyl_cyclase"/>
</dbReference>
<gene>
    <name evidence="12" type="ORF">J7302_06670</name>
</gene>
<evidence type="ECO:0000256" key="7">
    <source>
        <dbReference type="SAM" id="Phobius"/>
    </source>
</evidence>
<sequence>MPAVPHRLPQWTWWLPLPLLYLATWLSLGTQAAGGTAWYLPFALGLVFCLWWGERVFPAIYLNALLSASLWDLDWPWAPLYAAPETLSVALAWWLLRRNGSSVALQDFAQLLRFMLQGVLLPASLLVFGELAALMMSGATPADGLADTALLAWLSACMTALVVSLPLLTYLTPWLGRRGWGAHTGVALPDSMHKLPPWYLLLALVIFIPWLLSVVPPMLILPPIGLVMIGLALGWGFPGALCGGGLTALTVLAMPTLRQLSGVADGSEQQWSVELYFSVLLLMLSALLVGRSLSDLRLALSRRDEMQRELALSNLALQASPLAVTIADARQADQPLIYCNPAFEAMSGYSREEALGNNWRFLLHHDRNQAELPRLQAALERGQPCHLVLRNYRKDGGLFWNEITLAPMRDERGISHFVALQHDVSSREMLAEELDTRREELLRQTHLLNQTEAIADIGSWVLDVASLRMSWSEGSFRLYELEPGSAVPSLDQMMSVFDPASRSLLEQTLEHTLRTAEPFDVEVRMPSARGSSRWLRIKGLAEHDGDQVIRIYGAMLDLTSQKRAERLQHERDKHLHLFFEAPLIGMALCSPDQRWEEANFKLCSILGRSREELRGEDWMGMTLPDDRAAELGLLEEVRSARRDGYELEKRFLRPNGSVVHTRVNIRGVRDLDGRLYALLALVEDISARREAEARYRTLVEHAPEAILVFDLQQGIVEANDNAARLFGMPREKLIGRMPTSFSPALQADGRSSKEVGRAYAAAALNGDTPTFDWLMRDAAGRIRPCEVRLVRLPGGGRPLIRLSITDISERQRYQREIERLAYSDELTGLPNRRLLLDRLQHAMAREIREQRYGALLFIDLDHFKTVNDSLGHPVGDALLREVTTRLAGCLRSEDTLARLGGDEFVVLLEAMADSPENAGKLAAEVGDKLLHSLHGSYELGNHQLTVSASIGIALHPFHGQVAADVLKQADTAMYRAKQIGRNALHFFAPEMQAAIDHRLQMQSDLRQAIDRDQLSLAFQPQLALADGRVLGAEALLRWRHPTRGDVPPAQFIPLAEETGLIVELGDWLLEHACASLARWQADWPWLVLAINVSPRELRKAGFVERISNALRRHGVPPGRLELEITEGSLLEDVEQCILAMQALKVLGVRFAIDDFGTGYSSLTYLKRLPLDRLKIDRSFVDGLASDASDVALVETIIAIGRNLGLECIAEGIENEEQLTMLNQRGCESGQGYFFSRPLDEARFLGWLRERQVSQAVEGSL</sequence>
<dbReference type="CDD" id="cd01948">
    <property type="entry name" value="EAL"/>
    <property type="match status" value="1"/>
</dbReference>
<dbReference type="NCBIfam" id="TIGR00229">
    <property type="entry name" value="sensory_box"/>
    <property type="match status" value="3"/>
</dbReference>
<keyword evidence="13" id="KW-1185">Reference proteome</keyword>
<dbReference type="EMBL" id="JAGTIS010000002">
    <property type="protein sequence ID" value="MBT8765813.1"/>
    <property type="molecule type" value="Genomic_DNA"/>
</dbReference>
<dbReference type="InterPro" id="IPR007895">
    <property type="entry name" value="MASE1"/>
</dbReference>
<feature type="transmembrane region" description="Helical" evidence="7">
    <location>
        <begin position="36"/>
        <end position="53"/>
    </location>
</feature>
<dbReference type="PANTHER" id="PTHR44757:SF2">
    <property type="entry name" value="BIOFILM ARCHITECTURE MAINTENANCE PROTEIN MBAA"/>
    <property type="match status" value="1"/>
</dbReference>
<keyword evidence="4" id="KW-0808">Transferase</keyword>
<dbReference type="SUPFAM" id="SSF55785">
    <property type="entry name" value="PYP-like sensor domain (PAS domain)"/>
    <property type="match status" value="4"/>
</dbReference>
<feature type="domain" description="EAL" evidence="10">
    <location>
        <begin position="998"/>
        <end position="1251"/>
    </location>
</feature>
<evidence type="ECO:0000256" key="4">
    <source>
        <dbReference type="ARBA" id="ARBA00022777"/>
    </source>
</evidence>
<evidence type="ECO:0000259" key="9">
    <source>
        <dbReference type="PROSITE" id="PS50113"/>
    </source>
</evidence>
<dbReference type="SMART" id="SM00052">
    <property type="entry name" value="EAL"/>
    <property type="match status" value="1"/>
</dbReference>
<evidence type="ECO:0000259" key="8">
    <source>
        <dbReference type="PROSITE" id="PS50112"/>
    </source>
</evidence>
<dbReference type="Pfam" id="PF05231">
    <property type="entry name" value="MASE1"/>
    <property type="match status" value="1"/>
</dbReference>
<keyword evidence="3 7" id="KW-0812">Transmembrane</keyword>
<evidence type="ECO:0000259" key="11">
    <source>
        <dbReference type="PROSITE" id="PS50887"/>
    </source>
</evidence>
<feature type="domain" description="PAC" evidence="9">
    <location>
        <begin position="519"/>
        <end position="570"/>
    </location>
</feature>
<organism evidence="12 13">
    <name type="scientific">Metapseudomonas boanensis</name>
    <dbReference type="NCBI Taxonomy" id="2822138"/>
    <lineage>
        <taxon>Bacteria</taxon>
        <taxon>Pseudomonadati</taxon>
        <taxon>Pseudomonadota</taxon>
        <taxon>Gammaproteobacteria</taxon>
        <taxon>Pseudomonadales</taxon>
        <taxon>Pseudomonadaceae</taxon>
        <taxon>Metapseudomonas</taxon>
    </lineage>
</organism>
<dbReference type="InterPro" id="IPR029787">
    <property type="entry name" value="Nucleotide_cyclase"/>
</dbReference>
<dbReference type="Pfam" id="PF00563">
    <property type="entry name" value="EAL"/>
    <property type="match status" value="1"/>
</dbReference>
<dbReference type="PROSITE" id="PS50883">
    <property type="entry name" value="EAL"/>
    <property type="match status" value="1"/>
</dbReference>
<keyword evidence="2" id="KW-1003">Cell membrane</keyword>
<dbReference type="InterPro" id="IPR001633">
    <property type="entry name" value="EAL_dom"/>
</dbReference>
<comment type="subcellular location">
    <subcellularLocation>
        <location evidence="1">Cell membrane</location>
        <topology evidence="1">Multi-pass membrane protein</topology>
    </subcellularLocation>
</comment>
<feature type="transmembrane region" description="Helical" evidence="7">
    <location>
        <begin position="275"/>
        <end position="293"/>
    </location>
</feature>
<dbReference type="SUPFAM" id="SSF141868">
    <property type="entry name" value="EAL domain-like"/>
    <property type="match status" value="1"/>
</dbReference>
<dbReference type="RefSeq" id="WP_215372064.1">
    <property type="nucleotide sequence ID" value="NZ_JAGTIS010000002.1"/>
</dbReference>
<accession>A0ABS5XDP8</accession>
<dbReference type="SMART" id="SM00086">
    <property type="entry name" value="PAC"/>
    <property type="match status" value="4"/>
</dbReference>
<dbReference type="Pfam" id="PF08448">
    <property type="entry name" value="PAS_4"/>
    <property type="match status" value="1"/>
</dbReference>
<feature type="domain" description="GGDEF" evidence="11">
    <location>
        <begin position="851"/>
        <end position="989"/>
    </location>
</feature>
<dbReference type="SMART" id="SM00267">
    <property type="entry name" value="GGDEF"/>
    <property type="match status" value="1"/>
</dbReference>
<dbReference type="CDD" id="cd01949">
    <property type="entry name" value="GGDEF"/>
    <property type="match status" value="1"/>
</dbReference>
<feature type="domain" description="PAC" evidence="9">
    <location>
        <begin position="645"/>
        <end position="697"/>
    </location>
</feature>
<evidence type="ECO:0000256" key="6">
    <source>
        <dbReference type="ARBA" id="ARBA00023136"/>
    </source>
</evidence>
<evidence type="ECO:0000256" key="3">
    <source>
        <dbReference type="ARBA" id="ARBA00022692"/>
    </source>
</evidence>
<keyword evidence="5 7" id="KW-1133">Transmembrane helix</keyword>